<organism evidence="4 6">
    <name type="scientific">Volvox reticuliferus</name>
    <dbReference type="NCBI Taxonomy" id="1737510"/>
    <lineage>
        <taxon>Eukaryota</taxon>
        <taxon>Viridiplantae</taxon>
        <taxon>Chlorophyta</taxon>
        <taxon>core chlorophytes</taxon>
        <taxon>Chlorophyceae</taxon>
        <taxon>CS clade</taxon>
        <taxon>Chlamydomonadales</taxon>
        <taxon>Volvocaceae</taxon>
        <taxon>Volvox</taxon>
    </lineage>
</organism>
<evidence type="ECO:0000313" key="4">
    <source>
        <dbReference type="EMBL" id="GIL75588.1"/>
    </source>
</evidence>
<reference evidence="4" key="1">
    <citation type="journal article" date="2021" name="Proc. Natl. Acad. Sci. U.S.A.">
        <title>Three genomes in the algal genus Volvox reveal the fate of a haploid sex-determining region after a transition to homothallism.</title>
        <authorList>
            <person name="Yamamoto K."/>
            <person name="Hamaji T."/>
            <person name="Kawai-Toyooka H."/>
            <person name="Matsuzaki R."/>
            <person name="Takahashi F."/>
            <person name="Nishimura Y."/>
            <person name="Kawachi M."/>
            <person name="Noguchi H."/>
            <person name="Minakuchi Y."/>
            <person name="Umen J.G."/>
            <person name="Toyoda A."/>
            <person name="Nozaki H."/>
        </authorList>
    </citation>
    <scope>NUCLEOTIDE SEQUENCE</scope>
    <source>
        <strain evidence="5">NIES-3785</strain>
        <strain evidence="4">NIES-3786</strain>
    </source>
</reference>
<dbReference type="Gene3D" id="3.30.710.10">
    <property type="entry name" value="Potassium Channel Kv1.1, Chain A"/>
    <property type="match status" value="1"/>
</dbReference>
<dbReference type="SUPFAM" id="SSF54695">
    <property type="entry name" value="POZ domain"/>
    <property type="match status" value="1"/>
</dbReference>
<evidence type="ECO:0000313" key="6">
    <source>
        <dbReference type="Proteomes" id="UP000747110"/>
    </source>
</evidence>
<dbReference type="Proteomes" id="UP000747110">
    <property type="component" value="Unassembled WGS sequence"/>
</dbReference>
<keyword evidence="6" id="KW-1185">Reference proteome</keyword>
<dbReference type="AlphaFoldDB" id="A0A8J4C6F5"/>
<comment type="caution">
    <text evidence="4">The sequence shown here is derived from an EMBL/GenBank/DDBJ whole genome shotgun (WGS) entry which is preliminary data.</text>
</comment>
<gene>
    <name evidence="4" type="ORF">Vretifemale_5334</name>
    <name evidence="5" type="ORF">Vretimale_15184</name>
</gene>
<feature type="region of interest" description="Disordered" evidence="2">
    <location>
        <begin position="641"/>
        <end position="688"/>
    </location>
</feature>
<dbReference type="InterPro" id="IPR011333">
    <property type="entry name" value="SKP1/BTB/POZ_sf"/>
</dbReference>
<accession>A0A8J4C6F5</accession>
<dbReference type="InterPro" id="IPR000210">
    <property type="entry name" value="BTB/POZ_dom"/>
</dbReference>
<dbReference type="EMBL" id="BNCQ01000040">
    <property type="protein sequence ID" value="GIM11683.1"/>
    <property type="molecule type" value="Genomic_DNA"/>
</dbReference>
<comment type="pathway">
    <text evidence="1">Protein modification; protein ubiquitination.</text>
</comment>
<dbReference type="Pfam" id="PF00651">
    <property type="entry name" value="BTB"/>
    <property type="match status" value="1"/>
</dbReference>
<proteinExistence type="predicted"/>
<dbReference type="Proteomes" id="UP000722791">
    <property type="component" value="Unassembled WGS sequence"/>
</dbReference>
<protein>
    <recommendedName>
        <fullName evidence="3">BTB domain-containing protein</fullName>
    </recommendedName>
</protein>
<dbReference type="OrthoDB" id="6359943at2759"/>
<evidence type="ECO:0000256" key="1">
    <source>
        <dbReference type="ARBA" id="ARBA00004906"/>
    </source>
</evidence>
<feature type="compositionally biased region" description="Basic residues" evidence="2">
    <location>
        <begin position="661"/>
        <end position="672"/>
    </location>
</feature>
<dbReference type="PANTHER" id="PTHR47369">
    <property type="entry name" value="BTB/POZ DOMAIN-CONTAINING PROTEIN"/>
    <property type="match status" value="1"/>
</dbReference>
<dbReference type="PANTHER" id="PTHR47369:SF1">
    <property type="entry name" value="BTB_POZ DOMAIN-CONTAINING PROTEIN"/>
    <property type="match status" value="1"/>
</dbReference>
<sequence>MLRSPSAYCDSLHSTAYTARLFPDVVLKAFGKAYPAHRVILASQSDYFATLWSWVSWRPAVGRSKGIEEEFPSIPSHDLVLGEDVTQRGFEWILEYFYASPHVSVTSDNAFDVLAAAHYLGVNAVQTACVKFLAQHLDPHNFAACLLWATRADHGEASDMLATSCRRLLALRLPQNLSAWATALVHIEPWTLLDIMSSDHLAVPTEYDRYELVKQVAKICAAAEAAAGTVEDAVVGKASDDNDGEGFAAAGGSTTTRTIVVQRMLSSALRLSGEGLTGHLDLARPCPSPGVACPGASLAAPGTQSANIGPTTDANDNRVLSSLRHATLVSSSSISAGVGDTDSDVGLACTTSPIASATGTSPSECTGADGASILMSSQASSRSTFRLDELGSGATVVERIEDAVAPPEEGGDQTVVKTAVAIAAAAPQQPSQSPMQVPAGINGMEVPDLTGSPVAAGSGVGVVATAAARLLLNQAVRYEHLTVPQLMAVEREGLVPAHVLHAALWERTRLDCEIHYRGMQPYKMVAASNGEAAAVQLVAARGGEVDAIGTPEESVQVGMQPLQSRFRAFRICWRLTCGAMRKLQLKGLLQSELYQYAGALWQLRLCCSGGSRSHLGLFVGRHLAAGVMEGSTAALWQQRQGARASPARQLDPGREAEPLVPRRRRPGRHVRRQLPLEPPVTVPQQQQAPPAQQFFAYRDYRSSLRAQCRLSVFQSDNTALQGRLCLGDTGDFTADFAAGGYFGQAQLVARADLVRLADEQEVFVFMSLQVLMDDV</sequence>
<dbReference type="EMBL" id="BNCP01000007">
    <property type="protein sequence ID" value="GIL75588.1"/>
    <property type="molecule type" value="Genomic_DNA"/>
</dbReference>
<name>A0A8J4C6F5_9CHLO</name>
<dbReference type="SMART" id="SM00225">
    <property type="entry name" value="BTB"/>
    <property type="match status" value="1"/>
</dbReference>
<evidence type="ECO:0000313" key="5">
    <source>
        <dbReference type="EMBL" id="GIM11683.1"/>
    </source>
</evidence>
<dbReference type="PROSITE" id="PS50097">
    <property type="entry name" value="BTB"/>
    <property type="match status" value="1"/>
</dbReference>
<feature type="domain" description="BTB" evidence="3">
    <location>
        <begin position="23"/>
        <end position="98"/>
    </location>
</feature>
<evidence type="ECO:0000256" key="2">
    <source>
        <dbReference type="SAM" id="MobiDB-lite"/>
    </source>
</evidence>
<evidence type="ECO:0000259" key="3">
    <source>
        <dbReference type="PROSITE" id="PS50097"/>
    </source>
</evidence>